<keyword evidence="1" id="KW-0812">Transmembrane</keyword>
<dbReference type="EMBL" id="DAASNB010000033">
    <property type="protein sequence ID" value="HAE6201859.1"/>
    <property type="molecule type" value="Genomic_DNA"/>
</dbReference>
<dbReference type="EMBL" id="AAMIGS010000013">
    <property type="protein sequence ID" value="EDH6309326.1"/>
    <property type="molecule type" value="Genomic_DNA"/>
</dbReference>
<dbReference type="EMBL" id="DAASZU010000015">
    <property type="protein sequence ID" value="HAE7709901.1"/>
    <property type="molecule type" value="Genomic_DNA"/>
</dbReference>
<proteinExistence type="predicted"/>
<dbReference type="EMBL" id="DAATOD010000064">
    <property type="protein sequence ID" value="HAE9371762.1"/>
    <property type="molecule type" value="Genomic_DNA"/>
</dbReference>
<organism evidence="2">
    <name type="scientific">Salmonella enterica subsp. enterica serovar Stanley</name>
    <dbReference type="NCBI Taxonomy" id="192953"/>
    <lineage>
        <taxon>Bacteria</taxon>
        <taxon>Pseudomonadati</taxon>
        <taxon>Pseudomonadota</taxon>
        <taxon>Gammaproteobacteria</taxon>
        <taxon>Enterobacterales</taxon>
        <taxon>Enterobacteriaceae</taxon>
        <taxon>Salmonella</taxon>
    </lineage>
</organism>
<evidence type="ECO:0000313" key="8">
    <source>
        <dbReference type="EMBL" id="HAE9371762.1"/>
    </source>
</evidence>
<evidence type="ECO:0000313" key="2">
    <source>
        <dbReference type="EMBL" id="EDA8347062.1"/>
    </source>
</evidence>
<name>A0A626HJG3_SALET</name>
<reference evidence="5" key="3">
    <citation type="submission" date="2018-07" db="EMBL/GenBank/DDBJ databases">
        <authorList>
            <consortium name="NCBI Pathogen Detection Project"/>
        </authorList>
    </citation>
    <scope>NUCLEOTIDE SEQUENCE</scope>
    <source>
        <strain evidence="6">09-1463</strain>
        <strain evidence="5">09-1885</strain>
        <strain evidence="8">10-0041</strain>
        <strain evidence="9">12-2062</strain>
        <strain evidence="7">13-5160</strain>
    </source>
</reference>
<accession>A0A626HJG3</accession>
<dbReference type="EMBL" id="AALLPK010000012">
    <property type="protein sequence ID" value="EDA8999732.1"/>
    <property type="molecule type" value="Genomic_DNA"/>
</dbReference>
<evidence type="ECO:0000313" key="4">
    <source>
        <dbReference type="EMBL" id="EDH6309326.1"/>
    </source>
</evidence>
<evidence type="ECO:0000256" key="1">
    <source>
        <dbReference type="SAM" id="Phobius"/>
    </source>
</evidence>
<dbReference type="AlphaFoldDB" id="A0A626HJG3"/>
<dbReference type="EMBL" id="AALLJU010000016">
    <property type="protein sequence ID" value="EDA8347062.1"/>
    <property type="molecule type" value="Genomic_DNA"/>
</dbReference>
<evidence type="ECO:0000313" key="7">
    <source>
        <dbReference type="EMBL" id="HAE7709901.1"/>
    </source>
</evidence>
<reference evidence="5" key="1">
    <citation type="journal article" date="2018" name="Genome Biol.">
        <title>SKESA: strategic k-mer extension for scrupulous assemblies.</title>
        <authorList>
            <person name="Souvorov A."/>
            <person name="Agarwala R."/>
            <person name="Lipman D.J."/>
        </authorList>
    </citation>
    <scope>NUCLEOTIDE SEQUENCE</scope>
    <source>
        <strain evidence="6">09-1463</strain>
        <strain evidence="5">09-1885</strain>
        <strain evidence="8">10-0041</strain>
        <strain evidence="9">12-2062</strain>
        <strain evidence="7">13-5160</strain>
    </source>
</reference>
<evidence type="ECO:0000313" key="9">
    <source>
        <dbReference type="EMBL" id="HAF7409372.1"/>
    </source>
</evidence>
<evidence type="ECO:0000313" key="5">
    <source>
        <dbReference type="EMBL" id="HAE3604098.1"/>
    </source>
</evidence>
<evidence type="ECO:0000313" key="6">
    <source>
        <dbReference type="EMBL" id="HAE6201859.1"/>
    </source>
</evidence>
<sequence>MHLTVHTVHLVIFLFNIIVISGEWLVKSEQSTLHLCDFFSLWMRTVRRCGGGIKSFFRFYCSHCSPFVFFQLFHGDNG</sequence>
<keyword evidence="1" id="KW-0472">Membrane</keyword>
<protein>
    <submittedName>
        <fullName evidence="2">Uncharacterized protein</fullName>
    </submittedName>
</protein>
<dbReference type="EMBL" id="DAARRG010000062">
    <property type="protein sequence ID" value="HAE3604098.1"/>
    <property type="molecule type" value="Genomic_DNA"/>
</dbReference>
<gene>
    <name evidence="2" type="ORF">A4J55_19265</name>
    <name evidence="3" type="ORF">A4N30_14805</name>
    <name evidence="4" type="ORF">CB367_15605</name>
    <name evidence="5" type="ORF">G3967_004595</name>
    <name evidence="6" type="ORF">G4I94_003886</name>
    <name evidence="7" type="ORF">G4P45_004374</name>
    <name evidence="8" type="ORF">G4Y25_003861</name>
    <name evidence="9" type="ORF">G9256_003872</name>
</gene>
<comment type="caution">
    <text evidence="2">The sequence shown here is derived from an EMBL/GenBank/DDBJ whole genome shotgun (WGS) entry which is preliminary data.</text>
</comment>
<evidence type="ECO:0000313" key="3">
    <source>
        <dbReference type="EMBL" id="EDA8999732.1"/>
    </source>
</evidence>
<dbReference type="EMBL" id="DAAWDV010000048">
    <property type="protein sequence ID" value="HAF7409372.1"/>
    <property type="molecule type" value="Genomic_DNA"/>
</dbReference>
<feature type="transmembrane region" description="Helical" evidence="1">
    <location>
        <begin position="6"/>
        <end position="26"/>
    </location>
</feature>
<reference evidence="2" key="2">
    <citation type="submission" date="2018-07" db="EMBL/GenBank/DDBJ databases">
        <authorList>
            <person name="Ashton P.M."/>
            <person name="Dallman T."/>
            <person name="Nair S."/>
            <person name="De Pinna E."/>
            <person name="Peters T."/>
            <person name="Grant K."/>
        </authorList>
    </citation>
    <scope>NUCLEOTIDE SEQUENCE</scope>
    <source>
        <strain evidence="2">176321</strain>
        <strain evidence="3">207541</strain>
        <strain evidence="4">359277</strain>
    </source>
</reference>
<keyword evidence="1" id="KW-1133">Transmembrane helix</keyword>